<feature type="compositionally biased region" description="Low complexity" evidence="1">
    <location>
        <begin position="286"/>
        <end position="300"/>
    </location>
</feature>
<feature type="compositionally biased region" description="Acidic residues" evidence="1">
    <location>
        <begin position="276"/>
        <end position="285"/>
    </location>
</feature>
<evidence type="ECO:0000313" key="3">
    <source>
        <dbReference type="EMBL" id="KAJ3143103.1"/>
    </source>
</evidence>
<reference evidence="3" key="1">
    <citation type="submission" date="2020-05" db="EMBL/GenBank/DDBJ databases">
        <title>Phylogenomic resolution of chytrid fungi.</title>
        <authorList>
            <person name="Stajich J.E."/>
            <person name="Amses K."/>
            <person name="Simmons R."/>
            <person name="Seto K."/>
            <person name="Myers J."/>
            <person name="Bonds A."/>
            <person name="Quandt C.A."/>
            <person name="Barry K."/>
            <person name="Liu P."/>
            <person name="Grigoriev I."/>
            <person name="Longcore J.E."/>
            <person name="James T.Y."/>
        </authorList>
    </citation>
    <scope>NUCLEOTIDE SEQUENCE</scope>
    <source>
        <strain evidence="3">JEL0513</strain>
    </source>
</reference>
<feature type="compositionally biased region" description="Basic and acidic residues" evidence="1">
    <location>
        <begin position="301"/>
        <end position="310"/>
    </location>
</feature>
<organism evidence="3 4">
    <name type="scientific">Physocladia obscura</name>
    <dbReference type="NCBI Taxonomy" id="109957"/>
    <lineage>
        <taxon>Eukaryota</taxon>
        <taxon>Fungi</taxon>
        <taxon>Fungi incertae sedis</taxon>
        <taxon>Chytridiomycota</taxon>
        <taxon>Chytridiomycota incertae sedis</taxon>
        <taxon>Chytridiomycetes</taxon>
        <taxon>Chytridiales</taxon>
        <taxon>Chytriomycetaceae</taxon>
        <taxon>Physocladia</taxon>
    </lineage>
</organism>
<dbReference type="EMBL" id="JADGJH010000006">
    <property type="protein sequence ID" value="KAJ3143103.1"/>
    <property type="molecule type" value="Genomic_DNA"/>
</dbReference>
<dbReference type="Proteomes" id="UP001211907">
    <property type="component" value="Unassembled WGS sequence"/>
</dbReference>
<feature type="signal peptide" evidence="2">
    <location>
        <begin position="1"/>
        <end position="20"/>
    </location>
</feature>
<evidence type="ECO:0000313" key="4">
    <source>
        <dbReference type="Proteomes" id="UP001211907"/>
    </source>
</evidence>
<name>A0AAD5TCP4_9FUNG</name>
<evidence type="ECO:0000256" key="1">
    <source>
        <dbReference type="SAM" id="MobiDB-lite"/>
    </source>
</evidence>
<dbReference type="AlphaFoldDB" id="A0AAD5TCP4"/>
<keyword evidence="2" id="KW-0732">Signal</keyword>
<accession>A0AAD5TCP4</accession>
<proteinExistence type="predicted"/>
<feature type="compositionally biased region" description="Low complexity" evidence="1">
    <location>
        <begin position="253"/>
        <end position="275"/>
    </location>
</feature>
<evidence type="ECO:0000256" key="2">
    <source>
        <dbReference type="SAM" id="SignalP"/>
    </source>
</evidence>
<protein>
    <submittedName>
        <fullName evidence="3">Uncharacterized protein</fullName>
    </submittedName>
</protein>
<feature type="chain" id="PRO_5042131059" evidence="2">
    <location>
        <begin position="21"/>
        <end position="310"/>
    </location>
</feature>
<keyword evidence="4" id="KW-1185">Reference proteome</keyword>
<sequence length="310" mass="34763">MRFNIVKSTVLAQIFRIIAGVPLPESNTDEIEAEIALANLANDFYRLGSEIIALSNSSGNNLLQISSPNDVTYYGGPLLENVEVTVIFYGSVQYQQELISFYKWITKSPYMVALGQYSTENYTIGYGSFYNNSDENGLIVPYSIIPDQSGTCNGVCGGSNTVLENLQSVSSHEFIESITDPGIGVTTSYGPPLGWYNGAIGEIADICNSIQETYTDGSGTVWTVEKFWSNEFEEYFHYNEYDNKHNNDKNDNNTDYNDADNNNTNYKYINNNNENNNDENSDDTDNNYVNNDDTNNNYVSSKEHQHINSE</sequence>
<gene>
    <name evidence="3" type="ORF">HK100_010686</name>
</gene>
<feature type="region of interest" description="Disordered" evidence="1">
    <location>
        <begin position="244"/>
        <end position="310"/>
    </location>
</feature>
<comment type="caution">
    <text evidence="3">The sequence shown here is derived from an EMBL/GenBank/DDBJ whole genome shotgun (WGS) entry which is preliminary data.</text>
</comment>